<evidence type="ECO:0000313" key="6">
    <source>
        <dbReference type="Proteomes" id="UP000030008"/>
    </source>
</evidence>
<dbReference type="PANTHER" id="PTHR42742">
    <property type="entry name" value="TRANSCRIPTIONAL REPRESSOR MPRA"/>
    <property type="match status" value="1"/>
</dbReference>
<dbReference type="InterPro" id="IPR014628">
    <property type="entry name" value="Man6P_isomerase_Firm_short"/>
</dbReference>
<dbReference type="Proteomes" id="UP000030008">
    <property type="component" value="Unassembled WGS sequence"/>
</dbReference>
<feature type="binding site" evidence="3">
    <location>
        <position position="92"/>
    </location>
    <ligand>
        <name>Zn(2+)</name>
        <dbReference type="ChEBI" id="CHEBI:29105"/>
    </ligand>
</feature>
<gene>
    <name evidence="5" type="ORF">CIAN88_18980</name>
</gene>
<evidence type="ECO:0000313" key="5">
    <source>
        <dbReference type="EMBL" id="KGJ51699.1"/>
    </source>
</evidence>
<evidence type="ECO:0000256" key="4">
    <source>
        <dbReference type="PIRSR" id="PIRSR036894-2"/>
    </source>
</evidence>
<dbReference type="GO" id="GO:0004476">
    <property type="term" value="F:mannose-6-phosphate isomerase activity"/>
    <property type="evidence" value="ECO:0007669"/>
    <property type="project" value="InterPro"/>
</dbReference>
<evidence type="ECO:0000256" key="2">
    <source>
        <dbReference type="ARBA" id="ARBA00022833"/>
    </source>
</evidence>
<dbReference type="GO" id="GO:0046872">
    <property type="term" value="F:metal ion binding"/>
    <property type="evidence" value="ECO:0007669"/>
    <property type="project" value="UniProtKB-KW"/>
</dbReference>
<dbReference type="InterPro" id="IPR011051">
    <property type="entry name" value="RmlC_Cupin_sf"/>
</dbReference>
<keyword evidence="1 3" id="KW-0479">Metal-binding</keyword>
<comment type="cofactor">
    <cofactor evidence="3">
        <name>Zn(2+)</name>
        <dbReference type="ChEBI" id="CHEBI:29105"/>
    </cofactor>
    <text evidence="3">Binds 1 zinc ion per subunit.</text>
</comment>
<dbReference type="SUPFAM" id="SSF51182">
    <property type="entry name" value="RmlC-like cupins"/>
    <property type="match status" value="1"/>
</dbReference>
<dbReference type="CDD" id="cd07010">
    <property type="entry name" value="cupin_PMI_type_I_N_bac"/>
    <property type="match status" value="1"/>
</dbReference>
<name>A0A099I125_CLOIN</name>
<evidence type="ECO:0000256" key="1">
    <source>
        <dbReference type="ARBA" id="ARBA00022723"/>
    </source>
</evidence>
<feature type="active site" evidence="4">
    <location>
        <position position="187"/>
    </location>
</feature>
<dbReference type="RefSeq" id="WP_044907436.1">
    <property type="nucleotide sequence ID" value="NZ_JQIF01000099.1"/>
</dbReference>
<accession>A0A099I125</accession>
<dbReference type="InterPro" id="IPR014710">
    <property type="entry name" value="RmlC-like_jellyroll"/>
</dbReference>
<evidence type="ECO:0000256" key="3">
    <source>
        <dbReference type="PIRSR" id="PIRSR036894-1"/>
    </source>
</evidence>
<feature type="binding site" evidence="3">
    <location>
        <position position="167"/>
    </location>
    <ligand>
        <name>Zn(2+)</name>
        <dbReference type="ChEBI" id="CHEBI:29105"/>
    </ligand>
</feature>
<proteinExistence type="predicted"/>
<dbReference type="PANTHER" id="PTHR42742:SF3">
    <property type="entry name" value="FRUCTOKINASE"/>
    <property type="match status" value="1"/>
</dbReference>
<dbReference type="Gene3D" id="2.60.120.10">
    <property type="entry name" value="Jelly Rolls"/>
    <property type="match status" value="1"/>
</dbReference>
<dbReference type="InterPro" id="IPR051804">
    <property type="entry name" value="Carb_Metab_Reg_Kinase/Isom"/>
</dbReference>
<dbReference type="GO" id="GO:0005975">
    <property type="term" value="P:carbohydrate metabolic process"/>
    <property type="evidence" value="ECO:0007669"/>
    <property type="project" value="InterPro"/>
</dbReference>
<organism evidence="5 6">
    <name type="scientific">Clostridium innocuum</name>
    <dbReference type="NCBI Taxonomy" id="1522"/>
    <lineage>
        <taxon>Bacteria</taxon>
        <taxon>Bacillati</taxon>
        <taxon>Bacillota</taxon>
        <taxon>Clostridia</taxon>
        <taxon>Eubacteriales</taxon>
        <taxon>Clostridiaceae</taxon>
        <taxon>Clostridium</taxon>
    </lineage>
</organism>
<dbReference type="EMBL" id="JQIF01000099">
    <property type="protein sequence ID" value="KGJ51699.1"/>
    <property type="molecule type" value="Genomic_DNA"/>
</dbReference>
<feature type="binding site" evidence="3">
    <location>
        <position position="110"/>
    </location>
    <ligand>
        <name>Zn(2+)</name>
        <dbReference type="ChEBI" id="CHEBI:29105"/>
    </ligand>
</feature>
<dbReference type="AlphaFoldDB" id="A0A099I125"/>
<comment type="caution">
    <text evidence="5">The sequence shown here is derived from an EMBL/GenBank/DDBJ whole genome shotgun (WGS) entry which is preliminary data.</text>
</comment>
<keyword evidence="5" id="KW-0413">Isomerase</keyword>
<sequence length="306" mass="34382">MYIVRPITMETLWGDTRLHAYQGDRAAQTIGCVYTLSGIDGIDCEIYNEKEETTLRRAVKENPAAFGLEDGEEFPLIIAFDSCAQDVSFQIHPTDTYAKEQLQLPYGKSEAWYFIEKPSEGWVYAENKAGHRAAVEAALQKRDFHGVIDHIPVSENDLVYIRSGMMHALTAGSLIYEIQQSTNITYRLYDYERKDMHGHTRPLHVKEALANLDSSLHVQKQNFSEGSSFDQREFSLRHLILSGSYTNPYSIASVISVVSGSLQVDTFTVSQGGSILVMPEECIQLTGSAECIIAAAHPYWRAQDQE</sequence>
<keyword evidence="2 3" id="KW-0862">Zinc</keyword>
<dbReference type="PIRSF" id="PIRSF036894">
    <property type="entry name" value="PMI_Firm_short"/>
    <property type="match status" value="1"/>
</dbReference>
<reference evidence="5 6" key="1">
    <citation type="submission" date="2014-08" db="EMBL/GenBank/DDBJ databases">
        <title>Clostridium innocuum, an unnegligible vancomycin-resistant pathogen causing extra-intestinal infections.</title>
        <authorList>
            <person name="Feng Y."/>
            <person name="Chiu C.-H."/>
        </authorList>
    </citation>
    <scope>NUCLEOTIDE SEQUENCE [LARGE SCALE GENOMIC DNA]</scope>
    <source>
        <strain evidence="5 6">AN88</strain>
    </source>
</reference>
<protein>
    <submittedName>
        <fullName evidence="5">Mannose-6-phosphate isomerase</fullName>
    </submittedName>
</protein>